<sequence>MFYEPANGHGLPHDPFKAIVAPRPIGWISSLGADGALNLAPYSFFNAFSTHPHLVWFSSEGRKDSATFAGETGEFVANLVTRDLAEKMNASAIDAPRGTSEFGYAGLTAAPSRLISVPRVAEAHAALECKVTDILEPKGLSGEAAGVHVVVGEVVGVHLDETFLTDGLFDIARAKTVSRLGYMDYAAVTETFAMRRPRWRDG</sequence>
<dbReference type="AlphaFoldDB" id="A0A844QI65"/>
<evidence type="ECO:0000259" key="1">
    <source>
        <dbReference type="SMART" id="SM00903"/>
    </source>
</evidence>
<comment type="caution">
    <text evidence="2">The sequence shown here is derived from an EMBL/GenBank/DDBJ whole genome shotgun (WGS) entry which is preliminary data.</text>
</comment>
<dbReference type="PANTHER" id="PTHR43812:SF2">
    <property type="entry name" value="FLAVIN REDUCTASE LIKE DOMAIN-CONTAINING PROTEIN"/>
    <property type="match status" value="1"/>
</dbReference>
<dbReference type="EMBL" id="WPHG01000004">
    <property type="protein sequence ID" value="MVA98985.1"/>
    <property type="molecule type" value="Genomic_DNA"/>
</dbReference>
<dbReference type="Pfam" id="PF01613">
    <property type="entry name" value="Flavin_Reduct"/>
    <property type="match status" value="1"/>
</dbReference>
<dbReference type="InterPro" id="IPR002563">
    <property type="entry name" value="Flavin_Rdtase-like_dom"/>
</dbReference>
<dbReference type="GO" id="GO:0010181">
    <property type="term" value="F:FMN binding"/>
    <property type="evidence" value="ECO:0007669"/>
    <property type="project" value="InterPro"/>
</dbReference>
<dbReference type="PANTHER" id="PTHR43812">
    <property type="entry name" value="BLR2425 PROTEIN"/>
    <property type="match status" value="1"/>
</dbReference>
<organism evidence="2 3">
    <name type="scientific">Nitratireductor arenosus</name>
    <dbReference type="NCBI Taxonomy" id="2682096"/>
    <lineage>
        <taxon>Bacteria</taxon>
        <taxon>Pseudomonadati</taxon>
        <taxon>Pseudomonadota</taxon>
        <taxon>Alphaproteobacteria</taxon>
        <taxon>Hyphomicrobiales</taxon>
        <taxon>Phyllobacteriaceae</taxon>
        <taxon>Nitratireductor</taxon>
    </lineage>
</organism>
<gene>
    <name evidence="2" type="ORF">GN330_17190</name>
</gene>
<proteinExistence type="predicted"/>
<dbReference type="GO" id="GO:0016646">
    <property type="term" value="F:oxidoreductase activity, acting on the CH-NH group of donors, NAD or NADP as acceptor"/>
    <property type="evidence" value="ECO:0007669"/>
    <property type="project" value="UniProtKB-ARBA"/>
</dbReference>
<dbReference type="InterPro" id="IPR012349">
    <property type="entry name" value="Split_barrel_FMN-bd"/>
</dbReference>
<dbReference type="SMART" id="SM00903">
    <property type="entry name" value="Flavin_Reduct"/>
    <property type="match status" value="1"/>
</dbReference>
<reference evidence="2 3" key="1">
    <citation type="submission" date="2019-12" db="EMBL/GenBank/DDBJ databases">
        <title>Nitratireductor arenosus sp. nov., Isolated from sea sand, Jeju island, South Korea.</title>
        <authorList>
            <person name="Kim W."/>
        </authorList>
    </citation>
    <scope>NUCLEOTIDE SEQUENCE [LARGE SCALE GENOMIC DNA]</scope>
    <source>
        <strain evidence="2 3">CAU 1489</strain>
    </source>
</reference>
<evidence type="ECO:0000313" key="2">
    <source>
        <dbReference type="EMBL" id="MVA98985.1"/>
    </source>
</evidence>
<evidence type="ECO:0000313" key="3">
    <source>
        <dbReference type="Proteomes" id="UP000463224"/>
    </source>
</evidence>
<protein>
    <submittedName>
        <fullName evidence="2">Flavin reductase family protein</fullName>
    </submittedName>
</protein>
<feature type="domain" description="Flavin reductase like" evidence="1">
    <location>
        <begin position="18"/>
        <end position="171"/>
    </location>
</feature>
<dbReference type="RefSeq" id="WP_156713953.1">
    <property type="nucleotide sequence ID" value="NZ_WPHG01000004.1"/>
</dbReference>
<dbReference type="Gene3D" id="2.30.110.10">
    <property type="entry name" value="Electron Transport, Fmn-binding Protein, Chain A"/>
    <property type="match status" value="1"/>
</dbReference>
<dbReference type="Proteomes" id="UP000463224">
    <property type="component" value="Unassembled WGS sequence"/>
</dbReference>
<keyword evidence="3" id="KW-1185">Reference proteome</keyword>
<accession>A0A844QI65</accession>
<dbReference type="SUPFAM" id="SSF50475">
    <property type="entry name" value="FMN-binding split barrel"/>
    <property type="match status" value="1"/>
</dbReference>
<name>A0A844QI65_9HYPH</name>